<dbReference type="PANTHER" id="PTHR46268:SF6">
    <property type="entry name" value="UNIVERSAL STRESS PROTEIN UP12"/>
    <property type="match status" value="1"/>
</dbReference>
<dbReference type="Pfam" id="PF00582">
    <property type="entry name" value="Usp"/>
    <property type="match status" value="1"/>
</dbReference>
<evidence type="ECO:0000259" key="2">
    <source>
        <dbReference type="Pfam" id="PF00582"/>
    </source>
</evidence>
<evidence type="ECO:0000313" key="3">
    <source>
        <dbReference type="EMBL" id="MBV0926289.1"/>
    </source>
</evidence>
<dbReference type="PANTHER" id="PTHR46268">
    <property type="entry name" value="STRESS RESPONSE PROTEIN NHAX"/>
    <property type="match status" value="1"/>
</dbReference>
<proteinExistence type="inferred from homology"/>
<dbReference type="Gene3D" id="3.40.50.620">
    <property type="entry name" value="HUPs"/>
    <property type="match status" value="1"/>
</dbReference>
<dbReference type="InterPro" id="IPR006016">
    <property type="entry name" value="UspA"/>
</dbReference>
<reference evidence="3 4" key="1">
    <citation type="submission" date="2021-06" db="EMBL/GenBank/DDBJ databases">
        <title>New haloarchaea isolates fom saline soil.</title>
        <authorList>
            <person name="Duran-Viseras A."/>
            <person name="Sanchez-Porro C.S."/>
            <person name="Ventosa A."/>
        </authorList>
    </citation>
    <scope>NUCLEOTIDE SEQUENCE [LARGE SCALE GENOMIC DNA]</scope>
    <source>
        <strain evidence="3 4">JCM 183640</strain>
    </source>
</reference>
<dbReference type="SUPFAM" id="SSF52402">
    <property type="entry name" value="Adenine nucleotide alpha hydrolases-like"/>
    <property type="match status" value="1"/>
</dbReference>
<comment type="caution">
    <text evidence="3">The sequence shown here is derived from an EMBL/GenBank/DDBJ whole genome shotgun (WGS) entry which is preliminary data.</text>
</comment>
<gene>
    <name evidence="3" type="ORF">KTS45_18945</name>
</gene>
<evidence type="ECO:0000313" key="4">
    <source>
        <dbReference type="Proteomes" id="UP000766550"/>
    </source>
</evidence>
<comment type="similarity">
    <text evidence="1">Belongs to the universal stress protein A family.</text>
</comment>
<dbReference type="AlphaFoldDB" id="A0A8J7YDK3"/>
<dbReference type="CDD" id="cd00293">
    <property type="entry name" value="USP-like"/>
    <property type="match status" value="1"/>
</dbReference>
<evidence type="ECO:0000256" key="1">
    <source>
        <dbReference type="ARBA" id="ARBA00008791"/>
    </source>
</evidence>
<dbReference type="OrthoDB" id="307404at2157"/>
<feature type="domain" description="UspA" evidence="2">
    <location>
        <begin position="1"/>
        <end position="143"/>
    </location>
</feature>
<sequence length="147" mass="15782">MYSILLAVDDDRETADHLVDAVGRLIDAVDRCEITLVHVFRNAQISQRVSIHQLASGYDDEAFDHQIPVSVQETAEALEASSATVELEFASGEPSSEITRIARARDVDNIHIGGKNTSPAGKAIFGSVTQSVIFGTDVPVTVCGKSK</sequence>
<dbReference type="InterPro" id="IPR014729">
    <property type="entry name" value="Rossmann-like_a/b/a_fold"/>
</dbReference>
<accession>A0A8J7YDK3</accession>
<dbReference type="Proteomes" id="UP000766550">
    <property type="component" value="Unassembled WGS sequence"/>
</dbReference>
<organism evidence="3 4">
    <name type="scientific">Haloarcula limicola</name>
    <dbReference type="NCBI Taxonomy" id="1429915"/>
    <lineage>
        <taxon>Archaea</taxon>
        <taxon>Methanobacteriati</taxon>
        <taxon>Methanobacteriota</taxon>
        <taxon>Stenosarchaea group</taxon>
        <taxon>Halobacteria</taxon>
        <taxon>Halobacteriales</taxon>
        <taxon>Haloarculaceae</taxon>
        <taxon>Haloarcula</taxon>
    </lineage>
</organism>
<name>A0A8J7YDK3_9EURY</name>
<dbReference type="RefSeq" id="WP_162319400.1">
    <property type="nucleotide sequence ID" value="NZ_JAHQXF010000004.1"/>
</dbReference>
<keyword evidence="4" id="KW-1185">Reference proteome</keyword>
<dbReference type="EMBL" id="JAHQXF010000004">
    <property type="protein sequence ID" value="MBV0926289.1"/>
    <property type="molecule type" value="Genomic_DNA"/>
</dbReference>
<protein>
    <submittedName>
        <fullName evidence="3">Universal stress protein</fullName>
    </submittedName>
</protein>